<name>A0ABW6Z6Z8_9ACTN</name>
<evidence type="ECO:0000256" key="1">
    <source>
        <dbReference type="SAM" id="MobiDB-lite"/>
    </source>
</evidence>
<reference evidence="2 3" key="1">
    <citation type="submission" date="2024-10" db="EMBL/GenBank/DDBJ databases">
        <title>The Natural Products Discovery Center: Release of the First 8490 Sequenced Strains for Exploring Actinobacteria Biosynthetic Diversity.</title>
        <authorList>
            <person name="Kalkreuter E."/>
            <person name="Kautsar S.A."/>
            <person name="Yang D."/>
            <person name="Bader C.D."/>
            <person name="Teijaro C.N."/>
            <person name="Fluegel L."/>
            <person name="Davis C.M."/>
            <person name="Simpson J.R."/>
            <person name="Lauterbach L."/>
            <person name="Steele A.D."/>
            <person name="Gui C."/>
            <person name="Meng S."/>
            <person name="Li G."/>
            <person name="Viehrig K."/>
            <person name="Ye F."/>
            <person name="Su P."/>
            <person name="Kiefer A.F."/>
            <person name="Nichols A."/>
            <person name="Cepeda A.J."/>
            <person name="Yan W."/>
            <person name="Fan B."/>
            <person name="Jiang Y."/>
            <person name="Adhikari A."/>
            <person name="Zheng C.-J."/>
            <person name="Schuster L."/>
            <person name="Cowan T.M."/>
            <person name="Smanski M.J."/>
            <person name="Chevrette M.G."/>
            <person name="De Carvalho L.P.S."/>
            <person name="Shen B."/>
        </authorList>
    </citation>
    <scope>NUCLEOTIDE SEQUENCE [LARGE SCALE GENOMIC DNA]</scope>
    <source>
        <strain evidence="2 3">NPDC013366</strain>
    </source>
</reference>
<dbReference type="Proteomes" id="UP001603418">
    <property type="component" value="Unassembled WGS sequence"/>
</dbReference>
<organism evidence="2 3">
    <name type="scientific">Streptomyces eurythermus</name>
    <dbReference type="NCBI Taxonomy" id="42237"/>
    <lineage>
        <taxon>Bacteria</taxon>
        <taxon>Bacillati</taxon>
        <taxon>Actinomycetota</taxon>
        <taxon>Actinomycetes</taxon>
        <taxon>Kitasatosporales</taxon>
        <taxon>Streptomycetaceae</taxon>
        <taxon>Streptomyces</taxon>
    </lineage>
</organism>
<keyword evidence="3" id="KW-1185">Reference proteome</keyword>
<sequence length="90" mass="9421">MEQLTDLFSGHGYGAEPAGGFQLLCACCSEGTVERERAVHAGTQRVFLAAPEEEARRLPARWAAGGAGRGWRRSAEPRPPGGTALANGGN</sequence>
<accession>A0ABW6Z6Z8</accession>
<gene>
    <name evidence="2" type="ORF">ACF1HC_35930</name>
</gene>
<comment type="caution">
    <text evidence="2">The sequence shown here is derived from an EMBL/GenBank/DDBJ whole genome shotgun (WGS) entry which is preliminary data.</text>
</comment>
<protein>
    <submittedName>
        <fullName evidence="2">Uncharacterized protein</fullName>
    </submittedName>
</protein>
<evidence type="ECO:0000313" key="3">
    <source>
        <dbReference type="Proteomes" id="UP001603418"/>
    </source>
</evidence>
<evidence type="ECO:0000313" key="2">
    <source>
        <dbReference type="EMBL" id="MFF9886937.1"/>
    </source>
</evidence>
<proteinExistence type="predicted"/>
<dbReference type="EMBL" id="JBICBM010000024">
    <property type="protein sequence ID" value="MFF9886937.1"/>
    <property type="molecule type" value="Genomic_DNA"/>
</dbReference>
<dbReference type="RefSeq" id="WP_157855636.1">
    <property type="nucleotide sequence ID" value="NZ_JBFACJ010000028.1"/>
</dbReference>
<feature type="region of interest" description="Disordered" evidence="1">
    <location>
        <begin position="65"/>
        <end position="90"/>
    </location>
</feature>